<dbReference type="InterPro" id="IPR029063">
    <property type="entry name" value="SAM-dependent_MTases_sf"/>
</dbReference>
<dbReference type="GO" id="GO:0006298">
    <property type="term" value="P:mismatch repair"/>
    <property type="evidence" value="ECO:0007669"/>
    <property type="project" value="TreeGrafter"/>
</dbReference>
<dbReference type="GO" id="GO:0032259">
    <property type="term" value="P:methylation"/>
    <property type="evidence" value="ECO:0007669"/>
    <property type="project" value="UniProtKB-KW"/>
</dbReference>
<reference evidence="4" key="1">
    <citation type="submission" date="2018-05" db="EMBL/GenBank/DDBJ databases">
        <authorList>
            <person name="Lanie J.A."/>
            <person name="Ng W.-L."/>
            <person name="Kazmierczak K.M."/>
            <person name="Andrzejewski T.M."/>
            <person name="Davidsen T.M."/>
            <person name="Wayne K.J."/>
            <person name="Tettelin H."/>
            <person name="Glass J.I."/>
            <person name="Rusch D."/>
            <person name="Podicherti R."/>
            <person name="Tsui H.-C.T."/>
            <person name="Winkler M.E."/>
        </authorList>
    </citation>
    <scope>NUCLEOTIDE SEQUENCE</scope>
</reference>
<dbReference type="GO" id="GO:0043565">
    <property type="term" value="F:sequence-specific DNA binding"/>
    <property type="evidence" value="ECO:0007669"/>
    <property type="project" value="TreeGrafter"/>
</dbReference>
<dbReference type="EMBL" id="UINC01107248">
    <property type="protein sequence ID" value="SVC72475.1"/>
    <property type="molecule type" value="Genomic_DNA"/>
</dbReference>
<evidence type="ECO:0000256" key="2">
    <source>
        <dbReference type="ARBA" id="ARBA00022679"/>
    </source>
</evidence>
<proteinExistence type="predicted"/>
<dbReference type="InterPro" id="IPR012327">
    <property type="entry name" value="MeTrfase_D12"/>
</dbReference>
<evidence type="ECO:0000256" key="3">
    <source>
        <dbReference type="ARBA" id="ARBA00022691"/>
    </source>
</evidence>
<gene>
    <name evidence="4" type="ORF">METZ01_LOCUS325329</name>
</gene>
<name>A0A382PIK1_9ZZZZ</name>
<sequence length="223" mass="26445">MISYIGGKNRMAKWIGSYIPNDIETYVEVFGGAFWVYVNGEVHRKPILKNVIYNDYNRYMTNLIACCRNPQEFLKSMDEIVAQNSDLFYQYKTDVFENKNIKDIEIPDYDYGMKYAYIVTQIFSGLNPEKGKFIDLKGKYSSKFDAFRRRLKNPAVIEKLNKITNVENMDCEEVIKKYDSPKTYFYVDPPYWKTENYYSLHDFQSDDHKRLADVLKNIEGRFS</sequence>
<accession>A0A382PIK1</accession>
<dbReference type="Gene3D" id="3.40.50.150">
    <property type="entry name" value="Vaccinia Virus protein VP39"/>
    <property type="match status" value="2"/>
</dbReference>
<evidence type="ECO:0008006" key="5">
    <source>
        <dbReference type="Google" id="ProtNLM"/>
    </source>
</evidence>
<dbReference type="GO" id="GO:0009307">
    <property type="term" value="P:DNA restriction-modification system"/>
    <property type="evidence" value="ECO:0007669"/>
    <property type="project" value="InterPro"/>
</dbReference>
<dbReference type="Pfam" id="PF02086">
    <property type="entry name" value="MethyltransfD12"/>
    <property type="match status" value="1"/>
</dbReference>
<keyword evidence="3" id="KW-0949">S-adenosyl-L-methionine</keyword>
<keyword evidence="2" id="KW-0808">Transferase</keyword>
<keyword evidence="1" id="KW-0489">Methyltransferase</keyword>
<evidence type="ECO:0000313" key="4">
    <source>
        <dbReference type="EMBL" id="SVC72475.1"/>
    </source>
</evidence>
<dbReference type="GO" id="GO:1904047">
    <property type="term" value="F:S-adenosyl-L-methionine binding"/>
    <property type="evidence" value="ECO:0007669"/>
    <property type="project" value="TreeGrafter"/>
</dbReference>
<dbReference type="PANTHER" id="PTHR30481">
    <property type="entry name" value="DNA ADENINE METHYLASE"/>
    <property type="match status" value="1"/>
</dbReference>
<dbReference type="PRINTS" id="PR00505">
    <property type="entry name" value="D12N6MTFRASE"/>
</dbReference>
<protein>
    <recommendedName>
        <fullName evidence="5">Site-specific DNA-methyltransferase (adenine-specific)</fullName>
    </recommendedName>
</protein>
<evidence type="ECO:0000256" key="1">
    <source>
        <dbReference type="ARBA" id="ARBA00022603"/>
    </source>
</evidence>
<organism evidence="4">
    <name type="scientific">marine metagenome</name>
    <dbReference type="NCBI Taxonomy" id="408172"/>
    <lineage>
        <taxon>unclassified sequences</taxon>
        <taxon>metagenomes</taxon>
        <taxon>ecological metagenomes</taxon>
    </lineage>
</organism>
<dbReference type="GO" id="GO:0009007">
    <property type="term" value="F:site-specific DNA-methyltransferase (adenine-specific) activity"/>
    <property type="evidence" value="ECO:0007669"/>
    <property type="project" value="UniProtKB-EC"/>
</dbReference>
<feature type="non-terminal residue" evidence="4">
    <location>
        <position position="223"/>
    </location>
</feature>
<dbReference type="AlphaFoldDB" id="A0A382PIK1"/>
<dbReference type="SUPFAM" id="SSF53335">
    <property type="entry name" value="S-adenosyl-L-methionine-dependent methyltransferases"/>
    <property type="match status" value="1"/>
</dbReference>